<dbReference type="SMART" id="SM00855">
    <property type="entry name" value="PGAM"/>
    <property type="match status" value="1"/>
</dbReference>
<dbReference type="PIRSF" id="PIRSF000709">
    <property type="entry name" value="6PFK_2-Ptase"/>
    <property type="match status" value="1"/>
</dbReference>
<dbReference type="SUPFAM" id="SSF52540">
    <property type="entry name" value="P-loop containing nucleoside triphosphate hydrolases"/>
    <property type="match status" value="1"/>
</dbReference>
<keyword evidence="5" id="KW-1185">Reference proteome</keyword>
<protein>
    <recommendedName>
        <fullName evidence="3">6-phosphofructo-2-kinase domain-containing protein</fullName>
    </recommendedName>
</protein>
<evidence type="ECO:0000313" key="4">
    <source>
        <dbReference type="EMBL" id="KAL0566150.1"/>
    </source>
</evidence>
<evidence type="ECO:0000256" key="1">
    <source>
        <dbReference type="ARBA" id="ARBA00022741"/>
    </source>
</evidence>
<comment type="caution">
    <text evidence="4">The sequence shown here is derived from an EMBL/GenBank/DDBJ whole genome shotgun (WGS) entry which is preliminary data.</text>
</comment>
<dbReference type="Pfam" id="PF01591">
    <property type="entry name" value="6PF2K"/>
    <property type="match status" value="1"/>
</dbReference>
<gene>
    <name evidence="4" type="ORF">V5O48_015872</name>
</gene>
<accession>A0ABR3ETP5</accession>
<evidence type="ECO:0000259" key="3">
    <source>
        <dbReference type="Pfam" id="PF01591"/>
    </source>
</evidence>
<sequence>MVAPLYTTASGLLFHAGKILVITVGLPARGKTHISRALERYLRWMGVKTIVVSLGDYRRKMLGSGQQLPPDYFTLGEKSPETIKLRQTVSAGCENMIWEFFETGQVVIYDANNGTRAARHKLAEKFDKRGIHVIMLESLCDNKEIIEANIRSVKISSPDYRGWDQQKAVQDYYKRIEDHEKYYEPVEENTWPSIRIVNVGEKIMVYKVVGYLQSRIVFFLMNIHNRQRTIYFARSGQSLIEHSYKADSDLSPAGWEYAERLKEFVMERRAKNLEQRGLSTSDRKLAIWTSTRRRAYHTAWPFLYDVLPSTPQIPQFHSPSPSHPLAISVTPEIDQEPSSGYSSVSSKGYAPALNVKVIEKPQMSEINPGVWDGLTPDQARKYYPQEWERFVRDPYSFRAPRAESYHDLSVRIEPILIELEREQEDLLIIGHASVIRCMLAYLIGLPASEIPAIEIARGDLLEVTPASYGVHSQAFHFWEGPGRHGDESNVSTRDENNFYENYAEDTKGKRKITTSQEPAASISVIEAV</sequence>
<name>A0ABR3ETP5_9AGAR</name>
<dbReference type="InterPro" id="IPR013079">
    <property type="entry name" value="6Phosfructo_kin"/>
</dbReference>
<dbReference type="Gene3D" id="3.40.50.300">
    <property type="entry name" value="P-loop containing nucleotide triphosphate hydrolases"/>
    <property type="match status" value="1"/>
</dbReference>
<dbReference type="Pfam" id="PF00300">
    <property type="entry name" value="His_Phos_1"/>
    <property type="match status" value="1"/>
</dbReference>
<dbReference type="EMBL" id="JBAHYK010001995">
    <property type="protein sequence ID" value="KAL0566150.1"/>
    <property type="molecule type" value="Genomic_DNA"/>
</dbReference>
<dbReference type="Gene3D" id="3.40.50.1240">
    <property type="entry name" value="Phosphoglycerate mutase-like"/>
    <property type="match status" value="1"/>
</dbReference>
<evidence type="ECO:0000313" key="5">
    <source>
        <dbReference type="Proteomes" id="UP001465976"/>
    </source>
</evidence>
<dbReference type="Proteomes" id="UP001465976">
    <property type="component" value="Unassembled WGS sequence"/>
</dbReference>
<dbReference type="InterPro" id="IPR013078">
    <property type="entry name" value="His_Pase_superF_clade-1"/>
</dbReference>
<dbReference type="PRINTS" id="PR00991">
    <property type="entry name" value="6PFRUCTKNASE"/>
</dbReference>
<proteinExistence type="predicted"/>
<dbReference type="CDD" id="cd07067">
    <property type="entry name" value="HP_PGM_like"/>
    <property type="match status" value="1"/>
</dbReference>
<dbReference type="PANTHER" id="PTHR10606">
    <property type="entry name" value="6-PHOSPHOFRUCTO-2-KINASE/FRUCTOSE-2,6-BISPHOSPHATASE"/>
    <property type="match status" value="1"/>
</dbReference>
<keyword evidence="1" id="KW-0547">Nucleotide-binding</keyword>
<feature type="domain" description="6-phosphofructo-2-kinase" evidence="3">
    <location>
        <begin position="13"/>
        <end position="225"/>
    </location>
</feature>
<dbReference type="SUPFAM" id="SSF53254">
    <property type="entry name" value="Phosphoglycerate mutase-like"/>
    <property type="match status" value="1"/>
</dbReference>
<dbReference type="InterPro" id="IPR027417">
    <property type="entry name" value="P-loop_NTPase"/>
</dbReference>
<dbReference type="InterPro" id="IPR029033">
    <property type="entry name" value="His_PPase_superfam"/>
</dbReference>
<dbReference type="PANTHER" id="PTHR10606:SF39">
    <property type="entry name" value="6-PHOSPHOFRUCTO-2-KINASE_FRUCTOSE-2,6-BISPHOSPHATASE YLR345W-RELATED"/>
    <property type="match status" value="1"/>
</dbReference>
<dbReference type="InterPro" id="IPR003094">
    <property type="entry name" value="6Pfruct_kin"/>
</dbReference>
<organism evidence="4 5">
    <name type="scientific">Marasmius crinis-equi</name>
    <dbReference type="NCBI Taxonomy" id="585013"/>
    <lineage>
        <taxon>Eukaryota</taxon>
        <taxon>Fungi</taxon>
        <taxon>Dikarya</taxon>
        <taxon>Basidiomycota</taxon>
        <taxon>Agaricomycotina</taxon>
        <taxon>Agaricomycetes</taxon>
        <taxon>Agaricomycetidae</taxon>
        <taxon>Agaricales</taxon>
        <taxon>Marasmiineae</taxon>
        <taxon>Marasmiaceae</taxon>
        <taxon>Marasmius</taxon>
    </lineage>
</organism>
<reference evidence="4 5" key="1">
    <citation type="submission" date="2024-02" db="EMBL/GenBank/DDBJ databases">
        <title>A draft genome for the cacao thread blight pathogen Marasmius crinis-equi.</title>
        <authorList>
            <person name="Cohen S.P."/>
            <person name="Baruah I.K."/>
            <person name="Amoako-Attah I."/>
            <person name="Bukari Y."/>
            <person name="Meinhardt L.W."/>
            <person name="Bailey B.A."/>
        </authorList>
    </citation>
    <scope>NUCLEOTIDE SEQUENCE [LARGE SCALE GENOMIC DNA]</scope>
    <source>
        <strain evidence="4 5">GH-76</strain>
    </source>
</reference>
<keyword evidence="2" id="KW-0067">ATP-binding</keyword>
<evidence type="ECO:0000256" key="2">
    <source>
        <dbReference type="ARBA" id="ARBA00022840"/>
    </source>
</evidence>